<organism evidence="2 3">
    <name type="scientific">Mycobacterium deserti</name>
    <dbReference type="NCBI Taxonomy" id="2978347"/>
    <lineage>
        <taxon>Bacteria</taxon>
        <taxon>Bacillati</taxon>
        <taxon>Actinomycetota</taxon>
        <taxon>Actinomycetes</taxon>
        <taxon>Mycobacteriales</taxon>
        <taxon>Mycobacteriaceae</taxon>
        <taxon>Mycobacterium</taxon>
    </lineage>
</organism>
<dbReference type="RefSeq" id="WP_260991799.1">
    <property type="nucleotide sequence ID" value="NZ_JAODWD010000001.1"/>
</dbReference>
<feature type="domain" description="AB hydrolase-1" evidence="1">
    <location>
        <begin position="4"/>
        <end position="228"/>
    </location>
</feature>
<evidence type="ECO:0000259" key="1">
    <source>
        <dbReference type="Pfam" id="PF12697"/>
    </source>
</evidence>
<dbReference type="Gene3D" id="3.40.50.1820">
    <property type="entry name" value="alpha/beta hydrolase"/>
    <property type="match status" value="1"/>
</dbReference>
<dbReference type="InterPro" id="IPR000073">
    <property type="entry name" value="AB_hydrolase_1"/>
</dbReference>
<keyword evidence="2" id="KW-0378">Hydrolase</keyword>
<keyword evidence="3" id="KW-1185">Reference proteome</keyword>
<evidence type="ECO:0000313" key="2">
    <source>
        <dbReference type="EMBL" id="MCT7657782.1"/>
    </source>
</evidence>
<proteinExistence type="predicted"/>
<dbReference type="InterPro" id="IPR052897">
    <property type="entry name" value="Sec-Metab_Biosynth_Hydrolase"/>
</dbReference>
<sequence length="233" mass="25556">MATFVLVHGAWHGAWCWDRLTPELESKGHRTIAMDLPCDDGAATFDDYADVVCDAVRGVDGQDLILVGHSLAGQTIPLVAARQSVRRVVYLCALLPVPGIALAQQMAEDESMLNPDYAMGLSEKDIHGRRTWVDEEVACRHLFGDCDDDTASAAFARLCPQATHPYRLPCSLTELPRVDNTYILCAEDRMVNPDWSRRMARERLGADVVEMAGSHSPFLSRPGALADVLHGLA</sequence>
<dbReference type="Proteomes" id="UP001206639">
    <property type="component" value="Unassembled WGS sequence"/>
</dbReference>
<protein>
    <submittedName>
        <fullName evidence="2">Alpha/beta fold hydrolase</fullName>
    </submittedName>
</protein>
<name>A0ABT2M6A0_9MYCO</name>
<accession>A0ABT2M6A0</accession>
<dbReference type="Pfam" id="PF12697">
    <property type="entry name" value="Abhydrolase_6"/>
    <property type="match status" value="1"/>
</dbReference>
<gene>
    <name evidence="2" type="ORF">N4S67_05055</name>
</gene>
<dbReference type="EMBL" id="JAODWD010000001">
    <property type="protein sequence ID" value="MCT7657782.1"/>
    <property type="molecule type" value="Genomic_DNA"/>
</dbReference>
<reference evidence="3" key="1">
    <citation type="submission" date="2023-07" db="EMBL/GenBank/DDBJ databases">
        <authorList>
            <person name="Deng Y."/>
            <person name="Zhang Y.-Q."/>
        </authorList>
    </citation>
    <scope>NUCLEOTIDE SEQUENCE [LARGE SCALE GENOMIC DNA]</scope>
    <source>
        <strain evidence="3">CPCC 205710</strain>
    </source>
</reference>
<comment type="caution">
    <text evidence="2">The sequence shown here is derived from an EMBL/GenBank/DDBJ whole genome shotgun (WGS) entry which is preliminary data.</text>
</comment>
<evidence type="ECO:0000313" key="3">
    <source>
        <dbReference type="Proteomes" id="UP001206639"/>
    </source>
</evidence>
<dbReference type="SUPFAM" id="SSF53474">
    <property type="entry name" value="alpha/beta-Hydrolases"/>
    <property type="match status" value="1"/>
</dbReference>
<dbReference type="InterPro" id="IPR029058">
    <property type="entry name" value="AB_hydrolase_fold"/>
</dbReference>
<dbReference type="PANTHER" id="PTHR37017:SF11">
    <property type="entry name" value="ESTERASE_LIPASE_THIOESTERASE DOMAIN-CONTAINING PROTEIN"/>
    <property type="match status" value="1"/>
</dbReference>
<dbReference type="GO" id="GO:0016787">
    <property type="term" value="F:hydrolase activity"/>
    <property type="evidence" value="ECO:0007669"/>
    <property type="project" value="UniProtKB-KW"/>
</dbReference>
<dbReference type="PANTHER" id="PTHR37017">
    <property type="entry name" value="AB HYDROLASE-1 DOMAIN-CONTAINING PROTEIN-RELATED"/>
    <property type="match status" value="1"/>
</dbReference>